<organism evidence="2 3">
    <name type="scientific">Arthroderma otae (strain ATCC MYA-4605 / CBS 113480)</name>
    <name type="common">Microsporum canis</name>
    <dbReference type="NCBI Taxonomy" id="554155"/>
    <lineage>
        <taxon>Eukaryota</taxon>
        <taxon>Fungi</taxon>
        <taxon>Dikarya</taxon>
        <taxon>Ascomycota</taxon>
        <taxon>Pezizomycotina</taxon>
        <taxon>Eurotiomycetes</taxon>
        <taxon>Eurotiomycetidae</taxon>
        <taxon>Onygenales</taxon>
        <taxon>Arthrodermataceae</taxon>
        <taxon>Microsporum</taxon>
    </lineage>
</organism>
<dbReference type="AlphaFoldDB" id="C5FUQ8"/>
<dbReference type="GO" id="GO:0004672">
    <property type="term" value="F:protein kinase activity"/>
    <property type="evidence" value="ECO:0007669"/>
    <property type="project" value="InterPro"/>
</dbReference>
<dbReference type="PROSITE" id="PS50011">
    <property type="entry name" value="PROTEIN_KINASE_DOM"/>
    <property type="match status" value="1"/>
</dbReference>
<evidence type="ECO:0000313" key="3">
    <source>
        <dbReference type="Proteomes" id="UP000002035"/>
    </source>
</evidence>
<feature type="domain" description="Protein kinase" evidence="1">
    <location>
        <begin position="66"/>
        <end position="335"/>
    </location>
</feature>
<dbReference type="OMA" id="HEDLCPR"/>
<dbReference type="VEuPathDB" id="FungiDB:MCYG_06461"/>
<dbReference type="GeneID" id="9222269"/>
<dbReference type="InterPro" id="IPR000719">
    <property type="entry name" value="Prot_kinase_dom"/>
</dbReference>
<protein>
    <recommendedName>
        <fullName evidence="1">Protein kinase domain-containing protein</fullName>
    </recommendedName>
</protein>
<proteinExistence type="predicted"/>
<dbReference type="EMBL" id="DS995706">
    <property type="protein sequence ID" value="EEQ33642.1"/>
    <property type="molecule type" value="Genomic_DNA"/>
</dbReference>
<dbReference type="Proteomes" id="UP000002035">
    <property type="component" value="Unassembled WGS sequence"/>
</dbReference>
<accession>C5FUQ8</accession>
<dbReference type="Gene3D" id="1.10.510.10">
    <property type="entry name" value="Transferase(Phosphotransferase) domain 1"/>
    <property type="match status" value="1"/>
</dbReference>
<dbReference type="OrthoDB" id="4267316at2759"/>
<dbReference type="GO" id="GO:0005524">
    <property type="term" value="F:ATP binding"/>
    <property type="evidence" value="ECO:0007669"/>
    <property type="project" value="InterPro"/>
</dbReference>
<dbReference type="RefSeq" id="XP_002844497.1">
    <property type="nucleotide sequence ID" value="XM_002844451.1"/>
</dbReference>
<evidence type="ECO:0000313" key="2">
    <source>
        <dbReference type="EMBL" id="EEQ33642.1"/>
    </source>
</evidence>
<evidence type="ECO:0000259" key="1">
    <source>
        <dbReference type="PROSITE" id="PS50011"/>
    </source>
</evidence>
<dbReference type="eggNOG" id="ENOG502SCK8">
    <property type="taxonomic scope" value="Eukaryota"/>
</dbReference>
<name>C5FUQ8_ARTOC</name>
<dbReference type="SUPFAM" id="SSF56112">
    <property type="entry name" value="Protein kinase-like (PK-like)"/>
    <property type="match status" value="1"/>
</dbReference>
<dbReference type="InterPro" id="IPR011009">
    <property type="entry name" value="Kinase-like_dom_sf"/>
</dbReference>
<reference evidence="3" key="1">
    <citation type="journal article" date="2012" name="MBio">
        <title>Comparative genome analysis of Trichophyton rubrum and related dermatophytes reveals candidate genes involved in infection.</title>
        <authorList>
            <person name="Martinez D.A."/>
            <person name="Oliver B.G."/>
            <person name="Graeser Y."/>
            <person name="Goldberg J.M."/>
            <person name="Li W."/>
            <person name="Martinez-Rossi N.M."/>
            <person name="Monod M."/>
            <person name="Shelest E."/>
            <person name="Barton R.C."/>
            <person name="Birch E."/>
            <person name="Brakhage A.A."/>
            <person name="Chen Z."/>
            <person name="Gurr S.J."/>
            <person name="Heiman D."/>
            <person name="Heitman J."/>
            <person name="Kosti I."/>
            <person name="Rossi A."/>
            <person name="Saif S."/>
            <person name="Samalova M."/>
            <person name="Saunders C.W."/>
            <person name="Shea T."/>
            <person name="Summerbell R.C."/>
            <person name="Xu J."/>
            <person name="Young S."/>
            <person name="Zeng Q."/>
            <person name="Birren B.W."/>
            <person name="Cuomo C.A."/>
            <person name="White T.C."/>
        </authorList>
    </citation>
    <scope>NUCLEOTIDE SEQUENCE [LARGE SCALE GENOMIC DNA]</scope>
    <source>
        <strain evidence="3">ATCC MYA-4605 / CBS 113480</strain>
    </source>
</reference>
<dbReference type="HOGENOM" id="CLU_044881_1_0_1"/>
<dbReference type="Pfam" id="PF06293">
    <property type="entry name" value="Kdo"/>
    <property type="match status" value="1"/>
</dbReference>
<sequence length="335" mass="39262">MSDYYEIKESYCTRFNIGKPPLPYFVGKEFTVRSHIPPALVRKYYEGFSLEPDGRLERCQKHPLERCLLHPPSPGHAGDQVVRFRISREVRFGDKHRSQIAAVDILDVKPTKDQGPHPNMTLIAKFYDPLYNDHDTDLTDIFTLVDFSYSDEAAAYLALEPLQGNAIPKYYGSFTLELPVPEHKTNRLVRLSLLEIVPGQAMSTLNPEDFSQRDRQMIMKNIIDTETLLHTHGVMHEDLWPRNIMINSKAKVNRQVVVIDFEDYRFMTSSQFHGITISPLLRWNKKSGRTFEFEGWIDWDWQSWLELTYEDTRDSITEEMRAFWMPREVEWPGWG</sequence>
<keyword evidence="3" id="KW-1185">Reference proteome</keyword>
<gene>
    <name evidence="2" type="ORF">MCYG_06461</name>
</gene>